<accession>A0A841RH88</accession>
<evidence type="ECO:0000313" key="2">
    <source>
        <dbReference type="EMBL" id="MBB6482557.1"/>
    </source>
</evidence>
<protein>
    <submittedName>
        <fullName evidence="2">Histone H3/H4</fullName>
    </submittedName>
</protein>
<comment type="caution">
    <text evidence="2">The sequence shown here is derived from an EMBL/GenBank/DDBJ whole genome shotgun (WGS) entry which is preliminary data.</text>
</comment>
<feature type="domain" description="Transcription factor CBF/NF-Y/archaeal histone" evidence="1">
    <location>
        <begin position="29"/>
        <end position="61"/>
    </location>
</feature>
<gene>
    <name evidence="2" type="ORF">HNR50_004257</name>
</gene>
<dbReference type="InterPro" id="IPR003958">
    <property type="entry name" value="CBFA_NFYB_domain"/>
</dbReference>
<dbReference type="RefSeq" id="WP_184748793.1">
    <property type="nucleotide sequence ID" value="NZ_JACHGJ010000013.1"/>
</dbReference>
<dbReference type="CDD" id="cd00076">
    <property type="entry name" value="HFD_SF"/>
    <property type="match status" value="1"/>
</dbReference>
<name>A0A841RH88_9SPIO</name>
<evidence type="ECO:0000313" key="3">
    <source>
        <dbReference type="Proteomes" id="UP000587760"/>
    </source>
</evidence>
<dbReference type="Gene3D" id="1.10.20.10">
    <property type="entry name" value="Histone, subunit A"/>
    <property type="match status" value="1"/>
</dbReference>
<dbReference type="InterPro" id="IPR009072">
    <property type="entry name" value="Histone-fold"/>
</dbReference>
<dbReference type="EMBL" id="JACHGJ010000013">
    <property type="protein sequence ID" value="MBB6482557.1"/>
    <property type="molecule type" value="Genomic_DNA"/>
</dbReference>
<dbReference type="SUPFAM" id="SSF47113">
    <property type="entry name" value="Histone-fold"/>
    <property type="match status" value="1"/>
</dbReference>
<organism evidence="2 3">
    <name type="scientific">Spirochaeta isovalerica</name>
    <dbReference type="NCBI Taxonomy" id="150"/>
    <lineage>
        <taxon>Bacteria</taxon>
        <taxon>Pseudomonadati</taxon>
        <taxon>Spirochaetota</taxon>
        <taxon>Spirochaetia</taxon>
        <taxon>Spirochaetales</taxon>
        <taxon>Spirochaetaceae</taxon>
        <taxon>Spirochaeta</taxon>
    </lineage>
</organism>
<dbReference type="Pfam" id="PF00808">
    <property type="entry name" value="CBFD_NFYB_HMF"/>
    <property type="match status" value="1"/>
</dbReference>
<dbReference type="Proteomes" id="UP000587760">
    <property type="component" value="Unassembled WGS sequence"/>
</dbReference>
<dbReference type="GO" id="GO:0046982">
    <property type="term" value="F:protein heterodimerization activity"/>
    <property type="evidence" value="ECO:0007669"/>
    <property type="project" value="InterPro"/>
</dbReference>
<proteinExistence type="predicted"/>
<reference evidence="2 3" key="1">
    <citation type="submission" date="2020-08" db="EMBL/GenBank/DDBJ databases">
        <title>Genomic Encyclopedia of Type Strains, Phase IV (KMG-IV): sequencing the most valuable type-strain genomes for metagenomic binning, comparative biology and taxonomic classification.</title>
        <authorList>
            <person name="Goeker M."/>
        </authorList>
    </citation>
    <scope>NUCLEOTIDE SEQUENCE [LARGE SCALE GENOMIC DNA]</scope>
    <source>
        <strain evidence="2 3">DSM 2461</strain>
    </source>
</reference>
<evidence type="ECO:0000259" key="1">
    <source>
        <dbReference type="Pfam" id="PF00808"/>
    </source>
</evidence>
<keyword evidence="3" id="KW-1185">Reference proteome</keyword>
<dbReference type="AlphaFoldDB" id="A0A841RH88"/>
<sequence>MAEKETLVVSSKVKNYIKSNGDLKCSAKVIDSLSDKIREICDAAIENAKNDKRKTVQEKDIV</sequence>